<dbReference type="EC" id="2.7.13.3" evidence="3"/>
<dbReference type="SUPFAM" id="SSF55785">
    <property type="entry name" value="PYP-like sensor domain (PAS domain)"/>
    <property type="match status" value="1"/>
</dbReference>
<accession>A0A1V3JRC5</accession>
<keyword evidence="11" id="KW-0547">Nucleotide-binding</keyword>
<dbReference type="SUPFAM" id="SSF47384">
    <property type="entry name" value="Homodimeric domain of signal transducing histidine kinase"/>
    <property type="match status" value="1"/>
</dbReference>
<dbReference type="Gene3D" id="3.30.450.20">
    <property type="entry name" value="PAS domain"/>
    <property type="match status" value="1"/>
</dbReference>
<comment type="catalytic activity">
    <reaction evidence="1">
        <text>ATP + protein L-histidine = ADP + protein N-phospho-L-histidine.</text>
        <dbReference type="EC" id="2.7.13.3"/>
    </reaction>
</comment>
<dbReference type="SMART" id="SM00388">
    <property type="entry name" value="HisKA"/>
    <property type="match status" value="1"/>
</dbReference>
<evidence type="ECO:0000256" key="4">
    <source>
        <dbReference type="ARBA" id="ARBA00019665"/>
    </source>
</evidence>
<keyword evidence="9" id="KW-0808">Transferase</keyword>
<evidence type="ECO:0000256" key="12">
    <source>
        <dbReference type="ARBA" id="ARBA00022777"/>
    </source>
</evidence>
<evidence type="ECO:0000256" key="6">
    <source>
        <dbReference type="ARBA" id="ARBA00022475"/>
    </source>
</evidence>
<evidence type="ECO:0000313" key="21">
    <source>
        <dbReference type="Proteomes" id="UP000188602"/>
    </source>
</evidence>
<dbReference type="InterPro" id="IPR036890">
    <property type="entry name" value="HATPase_C_sf"/>
</dbReference>
<evidence type="ECO:0000256" key="7">
    <source>
        <dbReference type="ARBA" id="ARBA00022553"/>
    </source>
</evidence>
<evidence type="ECO:0000313" key="20">
    <source>
        <dbReference type="EMBL" id="OOF59206.1"/>
    </source>
</evidence>
<comment type="function">
    <text evidence="17">Member of the two-component regulatory system PhoR/PhoB involved in the phosphate regulon genes expression. PhoR may function as a membrane-associated protein kinase that phosphorylates PhoB in response to environmental signals.</text>
</comment>
<dbReference type="OrthoDB" id="9813151at2"/>
<proteinExistence type="predicted"/>
<keyword evidence="10 18" id="KW-0812">Transmembrane</keyword>
<evidence type="ECO:0000256" key="9">
    <source>
        <dbReference type="ARBA" id="ARBA00022679"/>
    </source>
</evidence>
<dbReference type="GO" id="GO:0016036">
    <property type="term" value="P:cellular response to phosphate starvation"/>
    <property type="evidence" value="ECO:0007669"/>
    <property type="project" value="TreeGrafter"/>
</dbReference>
<dbReference type="RefSeq" id="WP_077423300.1">
    <property type="nucleotide sequence ID" value="NZ_MLHQ01000010.1"/>
</dbReference>
<dbReference type="Pfam" id="PF02518">
    <property type="entry name" value="HATPase_c"/>
    <property type="match status" value="1"/>
</dbReference>
<dbReference type="GO" id="GO:0004721">
    <property type="term" value="F:phosphoprotein phosphatase activity"/>
    <property type="evidence" value="ECO:0007669"/>
    <property type="project" value="InterPro"/>
</dbReference>
<dbReference type="Pfam" id="PF00512">
    <property type="entry name" value="HisKA"/>
    <property type="match status" value="1"/>
</dbReference>
<evidence type="ECO:0000259" key="19">
    <source>
        <dbReference type="PROSITE" id="PS50109"/>
    </source>
</evidence>
<evidence type="ECO:0000256" key="13">
    <source>
        <dbReference type="ARBA" id="ARBA00022840"/>
    </source>
</evidence>
<dbReference type="SMART" id="SM00091">
    <property type="entry name" value="PAS"/>
    <property type="match status" value="1"/>
</dbReference>
<dbReference type="InterPro" id="IPR035965">
    <property type="entry name" value="PAS-like_dom_sf"/>
</dbReference>
<dbReference type="AlphaFoldDB" id="A0A1V3JRC5"/>
<dbReference type="InterPro" id="IPR014310">
    <property type="entry name" value="Sig_transdc_His_kinase_PhoR"/>
</dbReference>
<evidence type="ECO:0000256" key="1">
    <source>
        <dbReference type="ARBA" id="ARBA00000085"/>
    </source>
</evidence>
<keyword evidence="15" id="KW-0902">Two-component regulatory system</keyword>
<evidence type="ECO:0000256" key="16">
    <source>
        <dbReference type="ARBA" id="ARBA00023136"/>
    </source>
</evidence>
<keyword evidence="14 18" id="KW-1133">Transmembrane helix</keyword>
<sequence>MAVFLSALLRFIFLLGLVAGVSYLVAGWEILWISISVVLLYWIIYQLIYLKRLICWLNNQQNELRGSGVWRDIFDKILTMRKASQKRKKELFTSITRFNQVIDVIPNGIIILNDGRIEWFNSLACKHLNLDYQNDLNGILKNLIRLPKFQQFLQQDIDNQPLNLKLSFPNGDYFKRIIQISRLPFEKDSELLITQDITKKEQLEETQVTFVANVSHELRTPLTAITGFIETLLDIPDLSFEQRQQFLLLMKKEGQRMLSVLSDLLTLSRLERGQSTDRKYQRFNLSEMIEQVVEATKNFSQGQHHFIVDITPNLYFSGLEAELYSAFSNLTFNAVRYTPEQGLITICLCALDASKIEFSVTDTGVGIAAEHIPRLTERFYRIDDARSRQTGGTGLGLAITKFALAKYNAKLDIYSEVGKGSCFKTILPKSTTDN</sequence>
<dbReference type="InterPro" id="IPR003661">
    <property type="entry name" value="HisK_dim/P_dom"/>
</dbReference>
<dbReference type="InterPro" id="IPR005467">
    <property type="entry name" value="His_kinase_dom"/>
</dbReference>
<dbReference type="GO" id="GO:0005886">
    <property type="term" value="C:plasma membrane"/>
    <property type="evidence" value="ECO:0007669"/>
    <property type="project" value="UniProtKB-SubCell"/>
</dbReference>
<comment type="subcellular location">
    <subcellularLocation>
        <location evidence="2">Cell membrane</location>
    </subcellularLocation>
</comment>
<name>A0A1V3JRC5_9PAST</name>
<dbReference type="Gene3D" id="1.10.287.130">
    <property type="match status" value="1"/>
</dbReference>
<dbReference type="Gene3D" id="3.30.565.10">
    <property type="entry name" value="Histidine kinase-like ATPase, C-terminal domain"/>
    <property type="match status" value="1"/>
</dbReference>
<dbReference type="InterPro" id="IPR003594">
    <property type="entry name" value="HATPase_dom"/>
</dbReference>
<dbReference type="GO" id="GO:0000155">
    <property type="term" value="F:phosphorelay sensor kinase activity"/>
    <property type="evidence" value="ECO:0007669"/>
    <property type="project" value="InterPro"/>
</dbReference>
<dbReference type="InterPro" id="IPR050351">
    <property type="entry name" value="BphY/WalK/GraS-like"/>
</dbReference>
<dbReference type="PANTHER" id="PTHR45453:SF1">
    <property type="entry name" value="PHOSPHATE REGULON SENSOR PROTEIN PHOR"/>
    <property type="match status" value="1"/>
</dbReference>
<dbReference type="InterPro" id="IPR004358">
    <property type="entry name" value="Sig_transdc_His_kin-like_C"/>
</dbReference>
<evidence type="ECO:0000256" key="10">
    <source>
        <dbReference type="ARBA" id="ARBA00022692"/>
    </source>
</evidence>
<dbReference type="InterPro" id="IPR021766">
    <property type="entry name" value="PhoR_N"/>
</dbReference>
<dbReference type="InterPro" id="IPR036097">
    <property type="entry name" value="HisK_dim/P_sf"/>
</dbReference>
<keyword evidence="13" id="KW-0067">ATP-binding</keyword>
<evidence type="ECO:0000256" key="17">
    <source>
        <dbReference type="ARBA" id="ARBA00025207"/>
    </source>
</evidence>
<evidence type="ECO:0000256" key="14">
    <source>
        <dbReference type="ARBA" id="ARBA00022989"/>
    </source>
</evidence>
<dbReference type="SUPFAM" id="SSF55874">
    <property type="entry name" value="ATPase domain of HSP90 chaperone/DNA topoisomerase II/histidine kinase"/>
    <property type="match status" value="1"/>
</dbReference>
<dbReference type="InterPro" id="IPR000014">
    <property type="entry name" value="PAS"/>
</dbReference>
<dbReference type="NCBIfam" id="TIGR02966">
    <property type="entry name" value="phoR_proteo"/>
    <property type="match status" value="1"/>
</dbReference>
<dbReference type="Pfam" id="PF13188">
    <property type="entry name" value="PAS_8"/>
    <property type="match status" value="1"/>
</dbReference>
<keyword evidence="21" id="KW-1185">Reference proteome</keyword>
<dbReference type="Pfam" id="PF11808">
    <property type="entry name" value="PhoR"/>
    <property type="match status" value="1"/>
</dbReference>
<dbReference type="PRINTS" id="PR00344">
    <property type="entry name" value="BCTRLSENSOR"/>
</dbReference>
<dbReference type="FunFam" id="1.10.287.130:FF:000001">
    <property type="entry name" value="Two-component sensor histidine kinase"/>
    <property type="match status" value="1"/>
</dbReference>
<reference evidence="20 21" key="1">
    <citation type="submission" date="2016-10" db="EMBL/GenBank/DDBJ databases">
        <title>Rodentibacter gen. nov. and new species.</title>
        <authorList>
            <person name="Christensen H."/>
        </authorList>
    </citation>
    <scope>NUCLEOTIDE SEQUENCE [LARGE SCALE GENOMIC DNA]</scope>
    <source>
        <strain evidence="20 21">Ac151</strain>
    </source>
</reference>
<feature type="transmembrane region" description="Helical" evidence="18">
    <location>
        <begin position="30"/>
        <end position="50"/>
    </location>
</feature>
<dbReference type="CDD" id="cd00082">
    <property type="entry name" value="HisKA"/>
    <property type="match status" value="1"/>
</dbReference>
<evidence type="ECO:0000256" key="11">
    <source>
        <dbReference type="ARBA" id="ARBA00022741"/>
    </source>
</evidence>
<dbReference type="CDD" id="cd00130">
    <property type="entry name" value="PAS"/>
    <property type="match status" value="1"/>
</dbReference>
<evidence type="ECO:0000256" key="5">
    <source>
        <dbReference type="ARBA" id="ARBA00022448"/>
    </source>
</evidence>
<organism evidence="20 21">
    <name type="scientific">Rodentibacter myodis</name>
    <dbReference type="NCBI Taxonomy" id="1907939"/>
    <lineage>
        <taxon>Bacteria</taxon>
        <taxon>Pseudomonadati</taxon>
        <taxon>Pseudomonadota</taxon>
        <taxon>Gammaproteobacteria</taxon>
        <taxon>Pasteurellales</taxon>
        <taxon>Pasteurellaceae</taxon>
        <taxon>Rodentibacter</taxon>
    </lineage>
</organism>
<evidence type="ECO:0000256" key="3">
    <source>
        <dbReference type="ARBA" id="ARBA00012438"/>
    </source>
</evidence>
<keyword evidence="16 18" id="KW-0472">Membrane</keyword>
<dbReference type="STRING" id="1907939.BKL49_03770"/>
<keyword evidence="7" id="KW-0597">Phosphoprotein</keyword>
<dbReference type="Proteomes" id="UP000188602">
    <property type="component" value="Unassembled WGS sequence"/>
</dbReference>
<dbReference type="GO" id="GO:0006817">
    <property type="term" value="P:phosphate ion transport"/>
    <property type="evidence" value="ECO:0007669"/>
    <property type="project" value="UniProtKB-KW"/>
</dbReference>
<dbReference type="PROSITE" id="PS50109">
    <property type="entry name" value="HIS_KIN"/>
    <property type="match status" value="1"/>
</dbReference>
<dbReference type="PANTHER" id="PTHR45453">
    <property type="entry name" value="PHOSPHATE REGULON SENSOR PROTEIN PHOR"/>
    <property type="match status" value="1"/>
</dbReference>
<evidence type="ECO:0000256" key="8">
    <source>
        <dbReference type="ARBA" id="ARBA00022592"/>
    </source>
</evidence>
<gene>
    <name evidence="20" type="ORF">BKL49_03770</name>
</gene>
<keyword evidence="6" id="KW-1003">Cell membrane</keyword>
<comment type="caution">
    <text evidence="20">The sequence shown here is derived from an EMBL/GenBank/DDBJ whole genome shotgun (WGS) entry which is preliminary data.</text>
</comment>
<evidence type="ECO:0000256" key="2">
    <source>
        <dbReference type="ARBA" id="ARBA00004236"/>
    </source>
</evidence>
<keyword evidence="5" id="KW-0813">Transport</keyword>
<protein>
    <recommendedName>
        <fullName evidence="4">Phosphate regulon sensor protein PhoR</fullName>
        <ecNumber evidence="3">2.7.13.3</ecNumber>
    </recommendedName>
</protein>
<keyword evidence="8" id="KW-0592">Phosphate transport</keyword>
<feature type="domain" description="Histidine kinase" evidence="19">
    <location>
        <begin position="213"/>
        <end position="431"/>
    </location>
</feature>
<keyword evidence="12 20" id="KW-0418">Kinase</keyword>
<dbReference type="GO" id="GO:0005524">
    <property type="term" value="F:ATP binding"/>
    <property type="evidence" value="ECO:0007669"/>
    <property type="project" value="UniProtKB-KW"/>
</dbReference>
<evidence type="ECO:0000256" key="15">
    <source>
        <dbReference type="ARBA" id="ARBA00023012"/>
    </source>
</evidence>
<dbReference type="EMBL" id="MLHQ01000010">
    <property type="protein sequence ID" value="OOF59206.1"/>
    <property type="molecule type" value="Genomic_DNA"/>
</dbReference>
<evidence type="ECO:0000256" key="18">
    <source>
        <dbReference type="SAM" id="Phobius"/>
    </source>
</evidence>
<dbReference type="SMART" id="SM00387">
    <property type="entry name" value="HATPase_c"/>
    <property type="match status" value="1"/>
</dbReference>